<dbReference type="OrthoDB" id="2329473at2759"/>
<name>A0A9W8A1T1_9FUNG</name>
<dbReference type="Proteomes" id="UP001150569">
    <property type="component" value="Unassembled WGS sequence"/>
</dbReference>
<feature type="domain" description="NADH-ubiquinone oxidoreductase 75 kDa subunit mitochondrial-like" evidence="2">
    <location>
        <begin position="42"/>
        <end position="93"/>
    </location>
</feature>
<dbReference type="GO" id="GO:0051536">
    <property type="term" value="F:iron-sulfur cluster binding"/>
    <property type="evidence" value="ECO:0007669"/>
    <property type="project" value="InterPro"/>
</dbReference>
<dbReference type="GO" id="GO:0016651">
    <property type="term" value="F:oxidoreductase activity, acting on NAD(P)H"/>
    <property type="evidence" value="ECO:0007669"/>
    <property type="project" value="InterPro"/>
</dbReference>
<sequence>DWKVVRALSEVAGVPLPYEDLPSLRGRMFEISPTLVRFDTAEPTSAGLRMLGLEQLLRAAEGARPASTPIPRAVQDFYLTNPISRASSTMAKCSATFTKGQDPPAEHAGEAQVHA</sequence>
<feature type="region of interest" description="Disordered" evidence="1">
    <location>
        <begin position="96"/>
        <end position="115"/>
    </location>
</feature>
<dbReference type="AlphaFoldDB" id="A0A9W8A1T1"/>
<evidence type="ECO:0000313" key="3">
    <source>
        <dbReference type="EMBL" id="KAJ1921126.1"/>
    </source>
</evidence>
<organism evidence="3 4">
    <name type="scientific">Tieghemiomyces parasiticus</name>
    <dbReference type="NCBI Taxonomy" id="78921"/>
    <lineage>
        <taxon>Eukaryota</taxon>
        <taxon>Fungi</taxon>
        <taxon>Fungi incertae sedis</taxon>
        <taxon>Zoopagomycota</taxon>
        <taxon>Kickxellomycotina</taxon>
        <taxon>Dimargaritomycetes</taxon>
        <taxon>Dimargaritales</taxon>
        <taxon>Dimargaritaceae</taxon>
        <taxon>Tieghemiomyces</taxon>
    </lineage>
</organism>
<keyword evidence="4" id="KW-1185">Reference proteome</keyword>
<evidence type="ECO:0000259" key="2">
    <source>
        <dbReference type="Pfam" id="PF09326"/>
    </source>
</evidence>
<accession>A0A9W8A1T1</accession>
<dbReference type="InterPro" id="IPR015405">
    <property type="entry name" value="NDUFS1-like_C"/>
</dbReference>
<feature type="non-terminal residue" evidence="3">
    <location>
        <position position="1"/>
    </location>
</feature>
<dbReference type="Pfam" id="PF09326">
    <property type="entry name" value="NADH_dhqG_C"/>
    <property type="match status" value="1"/>
</dbReference>
<comment type="caution">
    <text evidence="3">The sequence shown here is derived from an EMBL/GenBank/DDBJ whole genome shotgun (WGS) entry which is preliminary data.</text>
</comment>
<reference evidence="3" key="1">
    <citation type="submission" date="2022-07" db="EMBL/GenBank/DDBJ databases">
        <title>Phylogenomic reconstructions and comparative analyses of Kickxellomycotina fungi.</title>
        <authorList>
            <person name="Reynolds N.K."/>
            <person name="Stajich J.E."/>
            <person name="Barry K."/>
            <person name="Grigoriev I.V."/>
            <person name="Crous P."/>
            <person name="Smith M.E."/>
        </authorList>
    </citation>
    <scope>NUCLEOTIDE SEQUENCE</scope>
    <source>
        <strain evidence="3">RSA 861</strain>
    </source>
</reference>
<protein>
    <submittedName>
        <fullName evidence="3">Ndufs1 NADH-ubiquinone oxidoreductase subunit</fullName>
    </submittedName>
</protein>
<gene>
    <name evidence="3" type="primary">NdufS1_2</name>
    <name evidence="3" type="ORF">IWQ60_006843</name>
</gene>
<evidence type="ECO:0000313" key="4">
    <source>
        <dbReference type="Proteomes" id="UP001150569"/>
    </source>
</evidence>
<evidence type="ECO:0000256" key="1">
    <source>
        <dbReference type="SAM" id="MobiDB-lite"/>
    </source>
</evidence>
<proteinExistence type="predicted"/>
<dbReference type="EMBL" id="JANBPT010000426">
    <property type="protein sequence ID" value="KAJ1921126.1"/>
    <property type="molecule type" value="Genomic_DNA"/>
</dbReference>